<dbReference type="EMBL" id="BLXT01000588">
    <property type="protein sequence ID" value="GFN78379.1"/>
    <property type="molecule type" value="Genomic_DNA"/>
</dbReference>
<accession>A0AAV3Y5K7</accession>
<name>A0AAV3Y5K7_9GAST</name>
<reference evidence="1 2" key="1">
    <citation type="journal article" date="2021" name="Elife">
        <title>Chloroplast acquisition without the gene transfer in kleptoplastic sea slugs, Plakobranchus ocellatus.</title>
        <authorList>
            <person name="Maeda T."/>
            <person name="Takahashi S."/>
            <person name="Yoshida T."/>
            <person name="Shimamura S."/>
            <person name="Takaki Y."/>
            <person name="Nagai Y."/>
            <person name="Toyoda A."/>
            <person name="Suzuki Y."/>
            <person name="Arimoto A."/>
            <person name="Ishii H."/>
            <person name="Satoh N."/>
            <person name="Nishiyama T."/>
            <person name="Hasebe M."/>
            <person name="Maruyama T."/>
            <person name="Minagawa J."/>
            <person name="Obokata J."/>
            <person name="Shigenobu S."/>
        </authorList>
    </citation>
    <scope>NUCLEOTIDE SEQUENCE [LARGE SCALE GENOMIC DNA]</scope>
</reference>
<evidence type="ECO:0000313" key="1">
    <source>
        <dbReference type="EMBL" id="GFN78379.1"/>
    </source>
</evidence>
<evidence type="ECO:0000313" key="2">
    <source>
        <dbReference type="Proteomes" id="UP000735302"/>
    </source>
</evidence>
<dbReference type="Proteomes" id="UP000735302">
    <property type="component" value="Unassembled WGS sequence"/>
</dbReference>
<comment type="caution">
    <text evidence="1">The sequence shown here is derived from an EMBL/GenBank/DDBJ whole genome shotgun (WGS) entry which is preliminary data.</text>
</comment>
<keyword evidence="2" id="KW-1185">Reference proteome</keyword>
<dbReference type="AlphaFoldDB" id="A0AAV3Y5K7"/>
<proteinExistence type="predicted"/>
<gene>
    <name evidence="1" type="ORF">PoB_000488500</name>
</gene>
<protein>
    <submittedName>
        <fullName evidence="1">Uncharacterized protein</fullName>
    </submittedName>
</protein>
<sequence>MATSNDLLIKQRSVIEFLAAEGCSAANIQLISLQDSPPAMEPSLEIHFTELQPWLHRRSVKMTSRSSSKNQVFLWCSGINGDPVTCVFSQKLRSHAQPLP</sequence>
<organism evidence="1 2">
    <name type="scientific">Plakobranchus ocellatus</name>
    <dbReference type="NCBI Taxonomy" id="259542"/>
    <lineage>
        <taxon>Eukaryota</taxon>
        <taxon>Metazoa</taxon>
        <taxon>Spiralia</taxon>
        <taxon>Lophotrochozoa</taxon>
        <taxon>Mollusca</taxon>
        <taxon>Gastropoda</taxon>
        <taxon>Heterobranchia</taxon>
        <taxon>Euthyneura</taxon>
        <taxon>Panpulmonata</taxon>
        <taxon>Sacoglossa</taxon>
        <taxon>Placobranchoidea</taxon>
        <taxon>Plakobranchidae</taxon>
        <taxon>Plakobranchus</taxon>
    </lineage>
</organism>